<keyword evidence="4" id="KW-1185">Reference proteome</keyword>
<dbReference type="RefSeq" id="WP_330198463.1">
    <property type="nucleotide sequence ID" value="NZ_JAZDRP010000003.1"/>
</dbReference>
<evidence type="ECO:0000313" key="4">
    <source>
        <dbReference type="Proteomes" id="UP001354971"/>
    </source>
</evidence>
<evidence type="ECO:0000313" key="3">
    <source>
        <dbReference type="EMBL" id="MEE2525800.1"/>
    </source>
</evidence>
<dbReference type="Pfam" id="PF07835">
    <property type="entry name" value="COX4_pro_2"/>
    <property type="match status" value="1"/>
</dbReference>
<gene>
    <name evidence="3" type="ORF">V0U79_05430</name>
</gene>
<reference evidence="3 4" key="1">
    <citation type="submission" date="2024-01" db="EMBL/GenBank/DDBJ databases">
        <title>Hyphobacterium bacterium isolated from marine sediment.</title>
        <authorList>
            <person name="Zhao S."/>
        </authorList>
    </citation>
    <scope>NUCLEOTIDE SEQUENCE [LARGE SCALE GENOMIC DNA]</scope>
    <source>
        <strain evidence="4">HN65</strain>
    </source>
</reference>
<organism evidence="3 4">
    <name type="scientific">Hyphobacterium lacteum</name>
    <dbReference type="NCBI Taxonomy" id="3116575"/>
    <lineage>
        <taxon>Bacteria</taxon>
        <taxon>Pseudomonadati</taxon>
        <taxon>Pseudomonadota</taxon>
        <taxon>Alphaproteobacteria</taxon>
        <taxon>Maricaulales</taxon>
        <taxon>Maricaulaceae</taxon>
        <taxon>Hyphobacterium</taxon>
    </lineage>
</organism>
<dbReference type="SUPFAM" id="SSF81469">
    <property type="entry name" value="Bacterial aa3 type cytochrome c oxidase subunit IV"/>
    <property type="match status" value="1"/>
</dbReference>
<feature type="transmembrane region" description="Helical" evidence="1">
    <location>
        <begin position="74"/>
        <end position="97"/>
    </location>
</feature>
<accession>A0ABU7LPG1</accession>
<sequence length="98" mass="10488">MADYERGTMNIAEQSRTFSSFIGMSVWFGGLTILSVLFLSLTFAAHAGWMVSLIITTIVGILMGLALKLKASWYATVIGFAAICFLSAIVAGLVGMML</sequence>
<evidence type="ECO:0000259" key="2">
    <source>
        <dbReference type="Pfam" id="PF07835"/>
    </source>
</evidence>
<dbReference type="InterPro" id="IPR012422">
    <property type="entry name" value="Cyt_c_oxidase_su4_bac-aa3"/>
</dbReference>
<evidence type="ECO:0000256" key="1">
    <source>
        <dbReference type="SAM" id="Phobius"/>
    </source>
</evidence>
<name>A0ABU7LPG1_9PROT</name>
<keyword evidence="1" id="KW-0472">Membrane</keyword>
<comment type="caution">
    <text evidence="3">The sequence shown here is derived from an EMBL/GenBank/DDBJ whole genome shotgun (WGS) entry which is preliminary data.</text>
</comment>
<keyword evidence="1" id="KW-1133">Transmembrane helix</keyword>
<feature type="domain" description="Cytochrome c oxidase subunit IV bacterial aa3 type" evidence="2">
    <location>
        <begin position="6"/>
        <end position="43"/>
    </location>
</feature>
<dbReference type="EMBL" id="JAZDRP010000003">
    <property type="protein sequence ID" value="MEE2525800.1"/>
    <property type="molecule type" value="Genomic_DNA"/>
</dbReference>
<feature type="transmembrane region" description="Helical" evidence="1">
    <location>
        <begin position="47"/>
        <end position="67"/>
    </location>
</feature>
<proteinExistence type="predicted"/>
<dbReference type="Gene3D" id="1.20.5.160">
    <property type="entry name" value="Bacterial aa3 type cytochrome c oxidase subunit IV"/>
    <property type="match status" value="1"/>
</dbReference>
<feature type="transmembrane region" description="Helical" evidence="1">
    <location>
        <begin position="21"/>
        <end position="41"/>
    </location>
</feature>
<dbReference type="InterPro" id="IPR036596">
    <property type="entry name" value="Cyt-C_aa3_sf"/>
</dbReference>
<protein>
    <submittedName>
        <fullName evidence="3">Aa3-type cytochrome c oxidase subunit IV</fullName>
    </submittedName>
</protein>
<dbReference type="Proteomes" id="UP001354971">
    <property type="component" value="Unassembled WGS sequence"/>
</dbReference>
<keyword evidence="1" id="KW-0812">Transmembrane</keyword>